<organism evidence="2 3">
    <name type="scientific">Halovivax cerinus</name>
    <dbReference type="NCBI Taxonomy" id="1487865"/>
    <lineage>
        <taxon>Archaea</taxon>
        <taxon>Methanobacteriati</taxon>
        <taxon>Methanobacteriota</taxon>
        <taxon>Stenosarchaea group</taxon>
        <taxon>Halobacteria</taxon>
        <taxon>Halobacteriales</taxon>
        <taxon>Natrialbaceae</taxon>
        <taxon>Halovivax</taxon>
    </lineage>
</organism>
<reference evidence="2 3" key="1">
    <citation type="journal article" date="2019" name="Int. J. Syst. Evol. Microbiol.">
        <title>The Global Catalogue of Microorganisms (GCM) 10K type strain sequencing project: providing services to taxonomists for standard genome sequencing and annotation.</title>
        <authorList>
            <consortium name="The Broad Institute Genomics Platform"/>
            <consortium name="The Broad Institute Genome Sequencing Center for Infectious Disease"/>
            <person name="Wu L."/>
            <person name="Ma J."/>
        </authorList>
    </citation>
    <scope>NUCLEOTIDE SEQUENCE [LARGE SCALE GENOMIC DNA]</scope>
    <source>
        <strain evidence="2 3">IBRC-M 10256</strain>
    </source>
</reference>
<dbReference type="AlphaFoldDB" id="A0ABD5NQL3"/>
<feature type="transmembrane region" description="Helical" evidence="1">
    <location>
        <begin position="6"/>
        <end position="28"/>
    </location>
</feature>
<protein>
    <submittedName>
        <fullName evidence="2">Uncharacterized protein</fullName>
    </submittedName>
</protein>
<evidence type="ECO:0000313" key="2">
    <source>
        <dbReference type="EMBL" id="MFC3958859.1"/>
    </source>
</evidence>
<gene>
    <name evidence="2" type="ORF">ACFOUR_10835</name>
</gene>
<proteinExistence type="predicted"/>
<evidence type="ECO:0000256" key="1">
    <source>
        <dbReference type="SAM" id="Phobius"/>
    </source>
</evidence>
<keyword evidence="1" id="KW-0812">Transmembrane</keyword>
<comment type="caution">
    <text evidence="2">The sequence shown here is derived from an EMBL/GenBank/DDBJ whole genome shotgun (WGS) entry which is preliminary data.</text>
</comment>
<accession>A0ABD5NQL3</accession>
<keyword evidence="1" id="KW-1133">Transmembrane helix</keyword>
<keyword evidence="3" id="KW-1185">Reference proteome</keyword>
<keyword evidence="1" id="KW-0472">Membrane</keyword>
<dbReference type="GeneID" id="73901794"/>
<dbReference type="EMBL" id="JBHSAQ010000009">
    <property type="protein sequence ID" value="MFC3958859.1"/>
    <property type="molecule type" value="Genomic_DNA"/>
</dbReference>
<name>A0ABD5NQL3_9EURY</name>
<evidence type="ECO:0000313" key="3">
    <source>
        <dbReference type="Proteomes" id="UP001595846"/>
    </source>
</evidence>
<dbReference type="RefSeq" id="WP_256532691.1">
    <property type="nucleotide sequence ID" value="NZ_CP101824.1"/>
</dbReference>
<dbReference type="Proteomes" id="UP001595846">
    <property type="component" value="Unassembled WGS sequence"/>
</dbReference>
<sequence>MLGTATGFVLGALIGSITTAVASGLLYWKRERDRTERLRGALAAELRSYDYLDAMIEDGRYEDVTERVEAPTVYASVGGNLGRLSDDEITALVAFYADCRWLDGLQDPEDKKEGIEQVVEHRQEALAAVER</sequence>